<accession>A0ABQ1G9H5</accession>
<dbReference type="NCBIfam" id="TIGR03951">
    <property type="entry name" value="Fe_III_red_FhuF"/>
    <property type="match status" value="1"/>
</dbReference>
<feature type="domain" description="Aerobactin siderophore biosynthesis IucA/IucC-like C-terminal" evidence="1">
    <location>
        <begin position="68"/>
        <end position="210"/>
    </location>
</feature>
<evidence type="ECO:0000313" key="4">
    <source>
        <dbReference type="Proteomes" id="UP000627464"/>
    </source>
</evidence>
<evidence type="ECO:0000259" key="2">
    <source>
        <dbReference type="Pfam" id="PF11575"/>
    </source>
</evidence>
<dbReference type="Pfam" id="PF11575">
    <property type="entry name" value="FhuF_C"/>
    <property type="match status" value="1"/>
</dbReference>
<dbReference type="InterPro" id="IPR024726">
    <property type="entry name" value="FhuF_C"/>
</dbReference>
<dbReference type="InterPro" id="IPR008090">
    <property type="entry name" value="Fe_iron_reduct"/>
</dbReference>
<proteinExistence type="predicted"/>
<reference evidence="4" key="1">
    <citation type="journal article" date="2019" name="Int. J. Syst. Evol. Microbiol.">
        <title>The Global Catalogue of Microorganisms (GCM) 10K type strain sequencing project: providing services to taxonomists for standard genome sequencing and annotation.</title>
        <authorList>
            <consortium name="The Broad Institute Genomics Platform"/>
            <consortium name="The Broad Institute Genome Sequencing Center for Infectious Disease"/>
            <person name="Wu L."/>
            <person name="Ma J."/>
        </authorList>
    </citation>
    <scope>NUCLEOTIDE SEQUENCE [LARGE SCALE GENOMIC DNA]</scope>
    <source>
        <strain evidence="4">CGMCC 1.12806</strain>
    </source>
</reference>
<dbReference type="InterPro" id="IPR022770">
    <property type="entry name" value="IucA/IucC-like_C"/>
</dbReference>
<sequence>MQTILNRFRDTPISWVADSFKPMTPLVTNALPMSLLTTAKGCSRVLEHYLSLHADDATQTEKRRARISMWSQWYFANLLPGWVIVSLSHGWQLPISTENVYLSLQDEGLPNQIYLDGPGEALLSTQPMARFDQMIEQHLRPVCQALADISGLKPGIYWSNAGVRVSWGIKQAERVNADISDGMALLDARELHYGGKNPLYQPMRPEDPQDDNSPQFRRQCCLRYELADHVMCSSCPLLLAERKSGKKRKSPA</sequence>
<keyword evidence="4" id="KW-1185">Reference proteome</keyword>
<comment type="caution">
    <text evidence="3">The sequence shown here is derived from an EMBL/GenBank/DDBJ whole genome shotgun (WGS) entry which is preliminary data.</text>
</comment>
<dbReference type="Proteomes" id="UP000627464">
    <property type="component" value="Unassembled WGS sequence"/>
</dbReference>
<dbReference type="PRINTS" id="PR01714">
    <property type="entry name" value="2FE2SRDCTASE"/>
</dbReference>
<protein>
    <submittedName>
        <fullName evidence="3">Hydroxamate siderophore iron reductase FhuF</fullName>
    </submittedName>
</protein>
<evidence type="ECO:0000259" key="1">
    <source>
        <dbReference type="Pfam" id="PF06276"/>
    </source>
</evidence>
<gene>
    <name evidence="3" type="ORF">GCM10011328_12840</name>
</gene>
<evidence type="ECO:0000313" key="3">
    <source>
        <dbReference type="EMBL" id="GGA39349.1"/>
    </source>
</evidence>
<dbReference type="Pfam" id="PF06276">
    <property type="entry name" value="FhuF"/>
    <property type="match status" value="1"/>
</dbReference>
<organism evidence="3 4">
    <name type="scientific">Hafnia psychrotolerans</name>
    <dbReference type="NCBI Taxonomy" id="1477018"/>
    <lineage>
        <taxon>Bacteria</taxon>
        <taxon>Pseudomonadati</taxon>
        <taxon>Pseudomonadota</taxon>
        <taxon>Gammaproteobacteria</taxon>
        <taxon>Enterobacterales</taxon>
        <taxon>Hafniaceae</taxon>
        <taxon>Hafnia</taxon>
    </lineage>
</organism>
<dbReference type="EMBL" id="BMFZ01000003">
    <property type="protein sequence ID" value="GGA39349.1"/>
    <property type="molecule type" value="Genomic_DNA"/>
</dbReference>
<name>A0ABQ1G9H5_9GAMM</name>
<feature type="domain" description="Ferric siderophore reductase C-terminal" evidence="2">
    <location>
        <begin position="217"/>
        <end position="237"/>
    </location>
</feature>